<dbReference type="GeneID" id="32804498"/>
<evidence type="ECO:0000256" key="3">
    <source>
        <dbReference type="ARBA" id="ARBA00022485"/>
    </source>
</evidence>
<dbReference type="Proteomes" id="UP000000658">
    <property type="component" value="Chromosome"/>
</dbReference>
<keyword evidence="5" id="KW-0479">Metal-binding</keyword>
<evidence type="ECO:0000256" key="11">
    <source>
        <dbReference type="ARBA" id="ARBA00023136"/>
    </source>
</evidence>
<dbReference type="HOGENOM" id="CLU_063448_0_1_6"/>
<evidence type="ECO:0000256" key="7">
    <source>
        <dbReference type="ARBA" id="ARBA00022967"/>
    </source>
</evidence>
<evidence type="ECO:0000313" key="17">
    <source>
        <dbReference type="Proteomes" id="UP000000658"/>
    </source>
</evidence>
<keyword evidence="2" id="KW-1003">Cell membrane</keyword>
<keyword evidence="8" id="KW-0249">Electron transport</keyword>
<dbReference type="GO" id="GO:0051539">
    <property type="term" value="F:4 iron, 4 sulfur cluster binding"/>
    <property type="evidence" value="ECO:0007669"/>
    <property type="project" value="UniProtKB-KW"/>
</dbReference>
<dbReference type="GO" id="GO:0046872">
    <property type="term" value="F:metal ion binding"/>
    <property type="evidence" value="ECO:0007669"/>
    <property type="project" value="UniProtKB-KW"/>
</dbReference>
<keyword evidence="10" id="KW-0411">Iron-sulfur</keyword>
<keyword evidence="11" id="KW-0472">Membrane</keyword>
<dbReference type="PROSITE" id="PS51656">
    <property type="entry name" value="4FE4S"/>
    <property type="match status" value="1"/>
</dbReference>
<feature type="region of interest" description="Disordered" evidence="13">
    <location>
        <begin position="146"/>
        <end position="170"/>
    </location>
</feature>
<name>Q1IDZ5_PSEE4</name>
<evidence type="ECO:0000256" key="2">
    <source>
        <dbReference type="ARBA" id="ARBA00022475"/>
    </source>
</evidence>
<keyword evidence="3" id="KW-0004">4Fe-4S</keyword>
<feature type="domain" description="4Fe-4S ferredoxin-type" evidence="14">
    <location>
        <begin position="103"/>
        <end position="131"/>
    </location>
</feature>
<feature type="domain" description="4Fe-4S ferredoxin-type" evidence="14">
    <location>
        <begin position="72"/>
        <end position="101"/>
    </location>
</feature>
<evidence type="ECO:0000256" key="9">
    <source>
        <dbReference type="ARBA" id="ARBA00023004"/>
    </source>
</evidence>
<keyword evidence="1" id="KW-0813">Transport</keyword>
<evidence type="ECO:0000259" key="14">
    <source>
        <dbReference type="PROSITE" id="PS51379"/>
    </source>
</evidence>
<dbReference type="PROSITE" id="PS51379">
    <property type="entry name" value="4FE4S_FER_2"/>
    <property type="match status" value="2"/>
</dbReference>
<evidence type="ECO:0000313" key="16">
    <source>
        <dbReference type="EMBL" id="CAK14113.1"/>
    </source>
</evidence>
<proteinExistence type="predicted"/>
<dbReference type="STRING" id="384676.PSEEN1218"/>
<reference evidence="16 17" key="1">
    <citation type="journal article" date="2006" name="Nat. Biotechnol.">
        <title>Complete genome sequence of the entomopathogenic and metabolically versatile soil bacterium Pseudomonas entomophila.</title>
        <authorList>
            <person name="Vodovar N."/>
            <person name="Vallenet D."/>
            <person name="Cruveiller S."/>
            <person name="Rouy Z."/>
            <person name="Barbe V."/>
            <person name="Acosta C."/>
            <person name="Cattolico L."/>
            <person name="Jubin C."/>
            <person name="Lajus A."/>
            <person name="Segurens B."/>
            <person name="Vacherie B."/>
            <person name="Wincker P."/>
            <person name="Weissenbach J."/>
            <person name="Lemaitre B."/>
            <person name="Medigue C."/>
            <person name="Boccard F."/>
        </authorList>
    </citation>
    <scope>NUCLEOTIDE SEQUENCE [LARGE SCALE GENOMIC DNA]</scope>
    <source>
        <strain evidence="16 17">L48</strain>
    </source>
</reference>
<dbReference type="Pfam" id="PF14697">
    <property type="entry name" value="Fer4_21"/>
    <property type="match status" value="1"/>
</dbReference>
<dbReference type="FunFam" id="1.10.15.40:FF:000001">
    <property type="entry name" value="Ion-translocating oxidoreductase complex subunit B"/>
    <property type="match status" value="1"/>
</dbReference>
<evidence type="ECO:0000256" key="13">
    <source>
        <dbReference type="SAM" id="MobiDB-lite"/>
    </source>
</evidence>
<evidence type="ECO:0000256" key="4">
    <source>
        <dbReference type="ARBA" id="ARBA00022519"/>
    </source>
</evidence>
<dbReference type="PROSITE" id="PS00198">
    <property type="entry name" value="4FE4S_FER_1"/>
    <property type="match status" value="2"/>
</dbReference>
<organism evidence="16 17">
    <name type="scientific">Pseudomonas entomophila (strain L48)</name>
    <dbReference type="NCBI Taxonomy" id="384676"/>
    <lineage>
        <taxon>Bacteria</taxon>
        <taxon>Pseudomonadati</taxon>
        <taxon>Pseudomonadota</taxon>
        <taxon>Gammaproteobacteria</taxon>
        <taxon>Pseudomonadales</taxon>
        <taxon>Pseudomonadaceae</taxon>
        <taxon>Pseudomonas</taxon>
    </lineage>
</organism>
<keyword evidence="9" id="KW-0408">Iron</keyword>
<evidence type="ECO:0000256" key="10">
    <source>
        <dbReference type="ARBA" id="ARBA00023014"/>
    </source>
</evidence>
<dbReference type="InterPro" id="IPR017896">
    <property type="entry name" value="4Fe4S_Fe-S-bd"/>
</dbReference>
<dbReference type="SUPFAM" id="SSF54862">
    <property type="entry name" value="4Fe-4S ferredoxins"/>
    <property type="match status" value="1"/>
</dbReference>
<evidence type="ECO:0000256" key="8">
    <source>
        <dbReference type="ARBA" id="ARBA00022982"/>
    </source>
</evidence>
<dbReference type="NCBIfam" id="TIGR01944">
    <property type="entry name" value="rnfB"/>
    <property type="match status" value="1"/>
</dbReference>
<gene>
    <name evidence="16" type="ordered locus">PSEEN1218</name>
</gene>
<evidence type="ECO:0000256" key="12">
    <source>
        <dbReference type="ARBA" id="ARBA00067794"/>
    </source>
</evidence>
<feature type="domain" description="4Fe-4S" evidence="15">
    <location>
        <begin position="1"/>
        <end position="57"/>
    </location>
</feature>
<dbReference type="InterPro" id="IPR050294">
    <property type="entry name" value="RnfB_subfamily"/>
</dbReference>
<dbReference type="InterPro" id="IPR017900">
    <property type="entry name" value="4Fe4S_Fe_S_CS"/>
</dbReference>
<dbReference type="GO" id="GO:0009055">
    <property type="term" value="F:electron transfer activity"/>
    <property type="evidence" value="ECO:0007669"/>
    <property type="project" value="InterPro"/>
</dbReference>
<dbReference type="InterPro" id="IPR010207">
    <property type="entry name" value="Elect_transpt_cplx_RnfB/RsxB"/>
</dbReference>
<dbReference type="PANTHER" id="PTHR42859">
    <property type="entry name" value="OXIDOREDUCTASE"/>
    <property type="match status" value="1"/>
</dbReference>
<dbReference type="InterPro" id="IPR007202">
    <property type="entry name" value="4Fe-4S_dom"/>
</dbReference>
<evidence type="ECO:0000259" key="15">
    <source>
        <dbReference type="PROSITE" id="PS51656"/>
    </source>
</evidence>
<dbReference type="KEGG" id="pen:PSEEN1218"/>
<feature type="compositionally biased region" description="Basic residues" evidence="13">
    <location>
        <begin position="152"/>
        <end position="170"/>
    </location>
</feature>
<dbReference type="Gene3D" id="3.30.70.20">
    <property type="match status" value="1"/>
</dbReference>
<dbReference type="AlphaFoldDB" id="Q1IDZ5"/>
<accession>Q1IDZ5</accession>
<dbReference type="Gene3D" id="1.10.15.40">
    <property type="entry name" value="Electron transport complex subunit B, putative Fe-S cluster"/>
    <property type="match status" value="1"/>
</dbReference>
<sequence length="254" mass="27325">MSLIQRIDALLPQTQCGKCGHPGCRPYAEGLAAGEAINKCPPGGRETIAALAELLQVPIIAPDTTRGQAPAQVASIREAECIGCTKCIQACPVDAIVGASKLMHTVIAIECTGCDLCLPACPVDCIDMRPLPDNVVPIVDGIAHTDEQRQARSQRRNQARQRHERRKARLHREIVRRQAERDARQHQANLTSASDVALKQAKMAVAISQAQLGKARNALGATPDATQLAQLHALEAASEHARNHLEELQGHARA</sequence>
<keyword evidence="4" id="KW-0997">Cell inner membrane</keyword>
<protein>
    <recommendedName>
        <fullName evidence="12">Ion-translocating oxidoreductase complex subunit B</fullName>
    </recommendedName>
</protein>
<dbReference type="EMBL" id="CT573326">
    <property type="protein sequence ID" value="CAK14113.1"/>
    <property type="molecule type" value="Genomic_DNA"/>
</dbReference>
<evidence type="ECO:0000256" key="6">
    <source>
        <dbReference type="ARBA" id="ARBA00022737"/>
    </source>
</evidence>
<evidence type="ECO:0000256" key="5">
    <source>
        <dbReference type="ARBA" id="ARBA00022723"/>
    </source>
</evidence>
<keyword evidence="6" id="KW-0677">Repeat</keyword>
<dbReference type="PANTHER" id="PTHR42859:SF3">
    <property type="entry name" value="ION-TRANSLOCATING OXIDOREDUCTASE COMPLEX SUBUNIT B"/>
    <property type="match status" value="1"/>
</dbReference>
<dbReference type="RefSeq" id="WP_011532531.1">
    <property type="nucleotide sequence ID" value="NC_008027.1"/>
</dbReference>
<dbReference type="Pfam" id="PF04060">
    <property type="entry name" value="FeS"/>
    <property type="match status" value="1"/>
</dbReference>
<dbReference type="eggNOG" id="COG2878">
    <property type="taxonomic scope" value="Bacteria"/>
</dbReference>
<evidence type="ECO:0000256" key="1">
    <source>
        <dbReference type="ARBA" id="ARBA00022448"/>
    </source>
</evidence>
<keyword evidence="7" id="KW-1278">Translocase</keyword>